<feature type="signal peptide" evidence="7">
    <location>
        <begin position="1"/>
        <end position="24"/>
    </location>
</feature>
<feature type="domain" description="Peptidase S8/S53" evidence="8">
    <location>
        <begin position="74"/>
        <end position="326"/>
    </location>
</feature>
<proteinExistence type="inferred from homology"/>
<dbReference type="InterPro" id="IPR023828">
    <property type="entry name" value="Peptidase_S8_Ser-AS"/>
</dbReference>
<evidence type="ECO:0000256" key="4">
    <source>
        <dbReference type="ARBA" id="ARBA00022825"/>
    </source>
</evidence>
<dbReference type="PANTHER" id="PTHR43806:SF11">
    <property type="entry name" value="CEREVISIN-RELATED"/>
    <property type="match status" value="1"/>
</dbReference>
<keyword evidence="3 5" id="KW-0378">Hydrolase</keyword>
<evidence type="ECO:0000256" key="6">
    <source>
        <dbReference type="RuleBase" id="RU003355"/>
    </source>
</evidence>
<evidence type="ECO:0000256" key="2">
    <source>
        <dbReference type="ARBA" id="ARBA00022670"/>
    </source>
</evidence>
<dbReference type="RefSeq" id="WP_176442272.1">
    <property type="nucleotide sequence ID" value="NZ_FZOT01000001.1"/>
</dbReference>
<dbReference type="PRINTS" id="PR00723">
    <property type="entry name" value="SUBTILISIN"/>
</dbReference>
<keyword evidence="2 5" id="KW-0645">Protease</keyword>
<comment type="similarity">
    <text evidence="1 5 6">Belongs to the peptidase S8 family.</text>
</comment>
<evidence type="ECO:0000256" key="1">
    <source>
        <dbReference type="ARBA" id="ARBA00011073"/>
    </source>
</evidence>
<evidence type="ECO:0000256" key="7">
    <source>
        <dbReference type="SAM" id="SignalP"/>
    </source>
</evidence>
<dbReference type="InterPro" id="IPR050131">
    <property type="entry name" value="Peptidase_S8_subtilisin-like"/>
</dbReference>
<dbReference type="InterPro" id="IPR023827">
    <property type="entry name" value="Peptidase_S8_Asp-AS"/>
</dbReference>
<dbReference type="Proteomes" id="UP000198284">
    <property type="component" value="Unassembled WGS sequence"/>
</dbReference>
<dbReference type="EMBL" id="FZOT01000001">
    <property type="protein sequence ID" value="SNS11645.1"/>
    <property type="molecule type" value="Genomic_DNA"/>
</dbReference>
<evidence type="ECO:0000313" key="9">
    <source>
        <dbReference type="EMBL" id="SNS11645.1"/>
    </source>
</evidence>
<dbReference type="InterPro" id="IPR022398">
    <property type="entry name" value="Peptidase_S8_His-AS"/>
</dbReference>
<accession>A0A239BUC5</accession>
<protein>
    <submittedName>
        <fullName evidence="9">Subtilase family protein</fullName>
    </submittedName>
</protein>
<feature type="active site" description="Charge relay system" evidence="5">
    <location>
        <position position="83"/>
    </location>
</feature>
<feature type="active site" description="Charge relay system" evidence="5">
    <location>
        <position position="118"/>
    </location>
</feature>
<organism evidence="9 10">
    <name type="scientific">Noviherbaspirillum humi</name>
    <dbReference type="NCBI Taxonomy" id="1688639"/>
    <lineage>
        <taxon>Bacteria</taxon>
        <taxon>Pseudomonadati</taxon>
        <taxon>Pseudomonadota</taxon>
        <taxon>Betaproteobacteria</taxon>
        <taxon>Burkholderiales</taxon>
        <taxon>Oxalobacteraceae</taxon>
        <taxon>Noviherbaspirillum</taxon>
    </lineage>
</organism>
<dbReference type="Pfam" id="PF00082">
    <property type="entry name" value="Peptidase_S8"/>
    <property type="match status" value="1"/>
</dbReference>
<keyword evidence="4 5" id="KW-0720">Serine protease</keyword>
<dbReference type="Gene3D" id="3.40.50.200">
    <property type="entry name" value="Peptidase S8/S53 domain"/>
    <property type="match status" value="1"/>
</dbReference>
<evidence type="ECO:0000256" key="3">
    <source>
        <dbReference type="ARBA" id="ARBA00022801"/>
    </source>
</evidence>
<evidence type="ECO:0000313" key="10">
    <source>
        <dbReference type="Proteomes" id="UP000198284"/>
    </source>
</evidence>
<name>A0A239BUC5_9BURK</name>
<reference evidence="9 10" key="1">
    <citation type="submission" date="2017-06" db="EMBL/GenBank/DDBJ databases">
        <authorList>
            <person name="Kim H.J."/>
            <person name="Triplett B.A."/>
        </authorList>
    </citation>
    <scope>NUCLEOTIDE SEQUENCE [LARGE SCALE GENOMIC DNA]</scope>
    <source>
        <strain evidence="9 10">U15</strain>
    </source>
</reference>
<dbReference type="SUPFAM" id="SSF52743">
    <property type="entry name" value="Subtilisin-like"/>
    <property type="match status" value="1"/>
</dbReference>
<dbReference type="PROSITE" id="PS00136">
    <property type="entry name" value="SUBTILASE_ASP"/>
    <property type="match status" value="1"/>
</dbReference>
<dbReference type="PROSITE" id="PS51892">
    <property type="entry name" value="SUBTILASE"/>
    <property type="match status" value="1"/>
</dbReference>
<dbReference type="InterPro" id="IPR036852">
    <property type="entry name" value="Peptidase_S8/S53_dom_sf"/>
</dbReference>
<dbReference type="InterPro" id="IPR015500">
    <property type="entry name" value="Peptidase_S8_subtilisin-rel"/>
</dbReference>
<sequence>MSSPKLFRRGAMAIALAAAFAAHADENLRLPEVSIVPAQTYFPASGATDAERTNSLGTTSQINADAAYSRGITGRGVTVAVMDTGISAGNREFSEAGKLMAGYNAINGGTDVIDRAGHGTHVAGILAAGRDGSGIFGVAYDARLLPIKVLSDNGNGSTNYLDTGLRYAIGKAAIANFSLGATGVYNSSAMQQAVQAGMLIVAAAGNDGAANPDWPARFAKEGWANNQIIAVGAVDASNRIASFSNRAGDTAAWYLVAPGVAIYSSYLNNQYAYMSGTSMATPVVSAAAALLKQLWPTLRADQIADILFITATDLGDPGIDAVYGRGLLNLARALQPVGAVTTTTFNGRTVNVLGSALRPSAATSKLWSLAASGSLRVIGLDSYSRSFNVDLGANVVQPVPLSVSQVFGSMDSRLEVTEQVLGRTRLLAAFDNRLPAIGNPLRFDDAPHARRLSGYALVSQWAGGNEVALGAGGFAAQYFGIGGLPMAADLGLGSVPALAHPYFSLVAGASHGAIAHDFGGVKVKFGVLSSRLNGTLGSQEGPYLPTLPTNAWNSLPKANANLVEVSRAFGNAAMSVSFSQTREANAWLGAQSFGALNFGATGVTTAMQVAGAYLLAPKLALAGQASYGYTPGGYNNASLITALSGTRTNAFSLALVAADNLRRGDRFSVAVSQPMRTYAGSMTLNVWSGLTDSGKAVRDNLQLSMVPTGRELRTEMYYQMPVGRDASAGFSYILRRDPDNIAGAPAEQLVAARYSRQF</sequence>
<gene>
    <name evidence="9" type="ORF">SAMN06265795_10195</name>
</gene>
<dbReference type="PROSITE" id="PS00138">
    <property type="entry name" value="SUBTILASE_SER"/>
    <property type="match status" value="1"/>
</dbReference>
<dbReference type="AlphaFoldDB" id="A0A239BUC5"/>
<keyword evidence="10" id="KW-1185">Reference proteome</keyword>
<dbReference type="GO" id="GO:0004252">
    <property type="term" value="F:serine-type endopeptidase activity"/>
    <property type="evidence" value="ECO:0007669"/>
    <property type="project" value="UniProtKB-UniRule"/>
</dbReference>
<feature type="chain" id="PRO_5012330983" evidence="7">
    <location>
        <begin position="25"/>
        <end position="758"/>
    </location>
</feature>
<dbReference type="PROSITE" id="PS00137">
    <property type="entry name" value="SUBTILASE_HIS"/>
    <property type="match status" value="1"/>
</dbReference>
<evidence type="ECO:0000256" key="5">
    <source>
        <dbReference type="PROSITE-ProRule" id="PRU01240"/>
    </source>
</evidence>
<dbReference type="PANTHER" id="PTHR43806">
    <property type="entry name" value="PEPTIDASE S8"/>
    <property type="match status" value="1"/>
</dbReference>
<dbReference type="InterPro" id="IPR000209">
    <property type="entry name" value="Peptidase_S8/S53_dom"/>
</dbReference>
<evidence type="ECO:0000259" key="8">
    <source>
        <dbReference type="Pfam" id="PF00082"/>
    </source>
</evidence>
<keyword evidence="7" id="KW-0732">Signal</keyword>
<dbReference type="GO" id="GO:0006508">
    <property type="term" value="P:proteolysis"/>
    <property type="evidence" value="ECO:0007669"/>
    <property type="project" value="UniProtKB-KW"/>
</dbReference>
<feature type="active site" description="Charge relay system" evidence="5">
    <location>
        <position position="278"/>
    </location>
</feature>